<dbReference type="STRING" id="349521.HCH_06035"/>
<name>Q2S9I9_HAHCH</name>
<dbReference type="RefSeq" id="WP_011399743.1">
    <property type="nucleotide sequence ID" value="NC_007645.1"/>
</dbReference>
<dbReference type="HOGENOM" id="CLU_1041167_0_0_6"/>
<evidence type="ECO:0000313" key="4">
    <source>
        <dbReference type="EMBL" id="ABC32685.1"/>
    </source>
</evidence>
<reference evidence="4 5" key="1">
    <citation type="journal article" date="2005" name="Nucleic Acids Res.">
        <title>Genomic blueprint of Hahella chejuensis, a marine microbe producing an algicidal agent.</title>
        <authorList>
            <person name="Jeong H."/>
            <person name="Yim J.H."/>
            <person name="Lee C."/>
            <person name="Choi S.-H."/>
            <person name="Park Y.K."/>
            <person name="Yoon S.H."/>
            <person name="Hur C.-G."/>
            <person name="Kang H.-Y."/>
            <person name="Kim D."/>
            <person name="Lee H.H."/>
            <person name="Park K.H."/>
            <person name="Park S.-H."/>
            <person name="Park H.-S."/>
            <person name="Lee H.K."/>
            <person name="Oh T.K."/>
            <person name="Kim J.F."/>
        </authorList>
    </citation>
    <scope>NUCLEOTIDE SEQUENCE [LARGE SCALE GENOMIC DNA]</scope>
    <source>
        <strain evidence="4 5">KCTC 2396</strain>
    </source>
</reference>
<evidence type="ECO:0000313" key="5">
    <source>
        <dbReference type="Proteomes" id="UP000000238"/>
    </source>
</evidence>
<dbReference type="Pfam" id="PF01648">
    <property type="entry name" value="ACPS"/>
    <property type="match status" value="1"/>
</dbReference>
<dbReference type="InterPro" id="IPR008278">
    <property type="entry name" value="4-PPantetheinyl_Trfase_dom"/>
</dbReference>
<dbReference type="EMBL" id="CP000155">
    <property type="protein sequence ID" value="ABC32685.1"/>
    <property type="molecule type" value="Genomic_DNA"/>
</dbReference>
<dbReference type="GO" id="GO:0008897">
    <property type="term" value="F:holo-[acyl-carrier-protein] synthase activity"/>
    <property type="evidence" value="ECO:0007669"/>
    <property type="project" value="InterPro"/>
</dbReference>
<dbReference type="EMBL" id="DQ266254">
    <property type="protein sequence ID" value="ABB69084.1"/>
    <property type="molecule type" value="Genomic_DNA"/>
</dbReference>
<dbReference type="eggNOG" id="COG2091">
    <property type="taxonomic scope" value="Bacteria"/>
</dbReference>
<dbReference type="Proteomes" id="UP000000238">
    <property type="component" value="Chromosome"/>
</dbReference>
<protein>
    <submittedName>
        <fullName evidence="4">4'-phosphopantetheinyl transferase family protein</fullName>
    </submittedName>
    <submittedName>
        <fullName evidence="3">Putative 4'-phosphopantetheinyl transferase</fullName>
    </submittedName>
</protein>
<dbReference type="OrthoDB" id="9808281at2"/>
<organism evidence="4 5">
    <name type="scientific">Hahella chejuensis (strain KCTC 2396)</name>
    <dbReference type="NCBI Taxonomy" id="349521"/>
    <lineage>
        <taxon>Bacteria</taxon>
        <taxon>Pseudomonadati</taxon>
        <taxon>Pseudomonadota</taxon>
        <taxon>Gammaproteobacteria</taxon>
        <taxon>Oceanospirillales</taxon>
        <taxon>Hahellaceae</taxon>
        <taxon>Hahella</taxon>
    </lineage>
</organism>
<dbReference type="KEGG" id="hch:HCH_06035"/>
<reference evidence="3" key="2">
    <citation type="submission" date="2005-10" db="EMBL/GenBank/DDBJ databases">
        <title>Hahella chejuensis KCTC 2396 prodigiosin biosynthesis gene cluster.</title>
        <authorList>
            <person name="Kim J.F."/>
            <person name="Jeong H."/>
            <person name="Park Y."/>
            <person name="Kim D."/>
        </authorList>
    </citation>
    <scope>NUCLEOTIDE SEQUENCE</scope>
    <source>
        <strain evidence="3">KCTC 2396</strain>
    </source>
</reference>
<dbReference type="InterPro" id="IPR037143">
    <property type="entry name" value="4-PPantetheinyl_Trfase_dom_sf"/>
</dbReference>
<evidence type="ECO:0000313" key="3">
    <source>
        <dbReference type="EMBL" id="ABB69084.1"/>
    </source>
</evidence>
<accession>Q2S9I9</accession>
<sequence>MPQAEPVAPLPRLHAGKLPASDWNRTLMVGPWRLHAVSVTGWRRHFETEADLRRVFDLRERRHLRQIRFAKRKLEWGAGRLAGKQALQRLQSELAAPQRALRDIIISNCKTDPHQGRPEANMEGYLSISHTGNWAVAAAGRCPVGVDIEPVRTFCGSVWEMAFTPEERRWLLRRGRNERDTSATMAWAFKEALLKCYGRSIFGWFADVELHPPGDAGGLSWTLSRRLSRELGAVANTPLVAIADRFQGCALVVVGSPPEVCDLLRGS</sequence>
<feature type="domain" description="4'-phosphopantetheinyl transferase" evidence="2">
    <location>
        <begin position="143"/>
        <end position="213"/>
    </location>
</feature>
<dbReference type="AlphaFoldDB" id="Q2S9I9"/>
<evidence type="ECO:0000256" key="1">
    <source>
        <dbReference type="ARBA" id="ARBA00022679"/>
    </source>
</evidence>
<keyword evidence="1 4" id="KW-0808">Transferase</keyword>
<dbReference type="GO" id="GO:0000287">
    <property type="term" value="F:magnesium ion binding"/>
    <property type="evidence" value="ECO:0007669"/>
    <property type="project" value="InterPro"/>
</dbReference>
<keyword evidence="5" id="KW-1185">Reference proteome</keyword>
<evidence type="ECO:0000259" key="2">
    <source>
        <dbReference type="Pfam" id="PF01648"/>
    </source>
</evidence>
<dbReference type="Gene3D" id="3.90.470.20">
    <property type="entry name" value="4'-phosphopantetheinyl transferase domain"/>
    <property type="match status" value="2"/>
</dbReference>
<dbReference type="SUPFAM" id="SSF56214">
    <property type="entry name" value="4'-phosphopantetheinyl transferase"/>
    <property type="match status" value="2"/>
</dbReference>
<gene>
    <name evidence="3" type="primary">hapL</name>
    <name evidence="4" type="ordered locus">HCH_06035</name>
</gene>
<proteinExistence type="predicted"/>